<dbReference type="OrthoDB" id="9442170at2759"/>
<protein>
    <submittedName>
        <fullName evidence="3">Speedy protein A</fullName>
    </submittedName>
</protein>
<accession>A0A067R620</accession>
<proteinExistence type="inferred from homology"/>
<dbReference type="Pfam" id="PF11357">
    <property type="entry name" value="Spy1"/>
    <property type="match status" value="1"/>
</dbReference>
<evidence type="ECO:0000256" key="2">
    <source>
        <dbReference type="ARBA" id="ARBA00023306"/>
    </source>
</evidence>
<sequence>MPQNNNKICMSPKDITKDVYIDKPDSGCNCWVSQGIRNYPTRKLTTAMIVDEREIDMFLQFLDEDPVIQEFLKNDTCSKLADKYLLAMVFTYFKRAQYAPQEFTRYNFFVALFLAHDTEEDDEDIKCELYVWTFGFHWQWQYQELLTSRETLWKVIGHRGIVSRACCEKVMSLQPNHPIWQRNRAEIHAGANRPYDETSESACSSCCKLKSVIKTTDSDVFESSDDTDSISSDNLREISQSPVNICEVFMNE</sequence>
<name>A0A067R620_ZOONE</name>
<dbReference type="STRING" id="136037.A0A067R620"/>
<gene>
    <name evidence="3" type="ORF">L798_08146</name>
</gene>
<comment type="similarity">
    <text evidence="1">Belongs to the Speedy/Ringo family.</text>
</comment>
<dbReference type="InterPro" id="IPR052316">
    <property type="entry name" value="Speedy-Ringo_regulator"/>
</dbReference>
<reference evidence="3 4" key="1">
    <citation type="journal article" date="2014" name="Nat. Commun.">
        <title>Molecular traces of alternative social organization in a termite genome.</title>
        <authorList>
            <person name="Terrapon N."/>
            <person name="Li C."/>
            <person name="Robertson H.M."/>
            <person name="Ji L."/>
            <person name="Meng X."/>
            <person name="Booth W."/>
            <person name="Chen Z."/>
            <person name="Childers C.P."/>
            <person name="Glastad K.M."/>
            <person name="Gokhale K."/>
            <person name="Gowin J."/>
            <person name="Gronenberg W."/>
            <person name="Hermansen R.A."/>
            <person name="Hu H."/>
            <person name="Hunt B.G."/>
            <person name="Huylmans A.K."/>
            <person name="Khalil S.M."/>
            <person name="Mitchell R.D."/>
            <person name="Munoz-Torres M.C."/>
            <person name="Mustard J.A."/>
            <person name="Pan H."/>
            <person name="Reese J.T."/>
            <person name="Scharf M.E."/>
            <person name="Sun F."/>
            <person name="Vogel H."/>
            <person name="Xiao J."/>
            <person name="Yang W."/>
            <person name="Yang Z."/>
            <person name="Yang Z."/>
            <person name="Zhou J."/>
            <person name="Zhu J."/>
            <person name="Brent C.S."/>
            <person name="Elsik C.G."/>
            <person name="Goodisman M.A."/>
            <person name="Liberles D.A."/>
            <person name="Roe R.M."/>
            <person name="Vargo E.L."/>
            <person name="Vilcinskas A."/>
            <person name="Wang J."/>
            <person name="Bornberg-Bauer E."/>
            <person name="Korb J."/>
            <person name="Zhang G."/>
            <person name="Liebig J."/>
        </authorList>
    </citation>
    <scope>NUCLEOTIDE SEQUENCE [LARGE SCALE GENOMIC DNA]</scope>
    <source>
        <tissue evidence="3">Whole organism</tissue>
    </source>
</reference>
<dbReference type="AlphaFoldDB" id="A0A067R620"/>
<evidence type="ECO:0000313" key="4">
    <source>
        <dbReference type="Proteomes" id="UP000027135"/>
    </source>
</evidence>
<dbReference type="EMBL" id="KK852718">
    <property type="protein sequence ID" value="KDR17800.1"/>
    <property type="molecule type" value="Genomic_DNA"/>
</dbReference>
<organism evidence="3 4">
    <name type="scientific">Zootermopsis nevadensis</name>
    <name type="common">Dampwood termite</name>
    <dbReference type="NCBI Taxonomy" id="136037"/>
    <lineage>
        <taxon>Eukaryota</taxon>
        <taxon>Metazoa</taxon>
        <taxon>Ecdysozoa</taxon>
        <taxon>Arthropoda</taxon>
        <taxon>Hexapoda</taxon>
        <taxon>Insecta</taxon>
        <taxon>Pterygota</taxon>
        <taxon>Neoptera</taxon>
        <taxon>Polyneoptera</taxon>
        <taxon>Dictyoptera</taxon>
        <taxon>Blattodea</taxon>
        <taxon>Blattoidea</taxon>
        <taxon>Termitoidae</taxon>
        <taxon>Termopsidae</taxon>
        <taxon>Zootermopsis</taxon>
    </lineage>
</organism>
<dbReference type="InParanoid" id="A0A067R620"/>
<keyword evidence="4" id="KW-1185">Reference proteome</keyword>
<dbReference type="InterPro" id="IPR020984">
    <property type="entry name" value="Speedy"/>
</dbReference>
<evidence type="ECO:0000313" key="3">
    <source>
        <dbReference type="EMBL" id="KDR17800.1"/>
    </source>
</evidence>
<dbReference type="eggNOG" id="KOG3938">
    <property type="taxonomic scope" value="Eukaryota"/>
</dbReference>
<dbReference type="PANTHER" id="PTHR31545">
    <property type="entry name" value="SEEDY PROTEIN A/C FAMILY MEMBER"/>
    <property type="match status" value="1"/>
</dbReference>
<evidence type="ECO:0000256" key="1">
    <source>
        <dbReference type="ARBA" id="ARBA00010932"/>
    </source>
</evidence>
<keyword evidence="2" id="KW-0131">Cell cycle</keyword>
<dbReference type="GO" id="GO:0019901">
    <property type="term" value="F:protein kinase binding"/>
    <property type="evidence" value="ECO:0007669"/>
    <property type="project" value="InterPro"/>
</dbReference>
<dbReference type="Proteomes" id="UP000027135">
    <property type="component" value="Unassembled WGS sequence"/>
</dbReference>
<dbReference type="PANTHER" id="PTHR31545:SF5">
    <property type="entry name" value="SPEEDY PROTEIN A"/>
    <property type="match status" value="1"/>
</dbReference>